<dbReference type="PROSITE" id="PS51257">
    <property type="entry name" value="PROKAR_LIPOPROTEIN"/>
    <property type="match status" value="1"/>
</dbReference>
<feature type="non-terminal residue" evidence="3">
    <location>
        <position position="323"/>
    </location>
</feature>
<evidence type="ECO:0000313" key="4">
    <source>
        <dbReference type="Proteomes" id="UP001155586"/>
    </source>
</evidence>
<keyword evidence="2" id="KW-0732">Signal</keyword>
<proteinExistence type="inferred from homology"/>
<protein>
    <submittedName>
        <fullName evidence="3">Efflux RND transporter periplasmic adaptor subunit</fullName>
    </submittedName>
</protein>
<feature type="signal peptide" evidence="2">
    <location>
        <begin position="1"/>
        <end position="23"/>
    </location>
</feature>
<dbReference type="AlphaFoldDB" id="A0A9X3HS89"/>
<reference evidence="3" key="1">
    <citation type="submission" date="2022-02" db="EMBL/GenBank/DDBJ databases">
        <title>Vibrio sp. nov., a new bacterium isolated from Bohai sea, China.</title>
        <authorList>
            <person name="Yuan Y."/>
        </authorList>
    </citation>
    <scope>NUCLEOTIDE SEQUENCE</scope>
    <source>
        <strain evidence="3">DBSS07</strain>
    </source>
</reference>
<keyword evidence="4" id="KW-1185">Reference proteome</keyword>
<gene>
    <name evidence="3" type="ORF">MD483_13285</name>
</gene>
<dbReference type="SUPFAM" id="SSF111369">
    <property type="entry name" value="HlyD-like secretion proteins"/>
    <property type="match status" value="1"/>
</dbReference>
<accession>A0A9X3HS89</accession>
<evidence type="ECO:0000256" key="2">
    <source>
        <dbReference type="SAM" id="SignalP"/>
    </source>
</evidence>
<dbReference type="Proteomes" id="UP001155586">
    <property type="component" value="Unassembled WGS sequence"/>
</dbReference>
<dbReference type="PANTHER" id="PTHR30469:SF20">
    <property type="entry name" value="EFFLUX RND TRANSPORTER PERIPLASMIC ADAPTOR SUBUNIT"/>
    <property type="match status" value="1"/>
</dbReference>
<dbReference type="PANTHER" id="PTHR30469">
    <property type="entry name" value="MULTIDRUG RESISTANCE PROTEIN MDTA"/>
    <property type="match status" value="1"/>
</dbReference>
<evidence type="ECO:0000313" key="3">
    <source>
        <dbReference type="EMBL" id="MCW8334795.1"/>
    </source>
</evidence>
<comment type="caution">
    <text evidence="3">The sequence shown here is derived from an EMBL/GenBank/DDBJ whole genome shotgun (WGS) entry which is preliminary data.</text>
</comment>
<evidence type="ECO:0000256" key="1">
    <source>
        <dbReference type="ARBA" id="ARBA00009477"/>
    </source>
</evidence>
<comment type="similarity">
    <text evidence="1">Belongs to the membrane fusion protein (MFP) (TC 8.A.1) family.</text>
</comment>
<name>A0A9X3HS89_9VIBR</name>
<dbReference type="EMBL" id="JAKRRX010000074">
    <property type="protein sequence ID" value="MCW8334795.1"/>
    <property type="molecule type" value="Genomic_DNA"/>
</dbReference>
<sequence length="323" mass="35660">MKRKVISKLALAGLAVVTLTSIQGCEQQTEHRPRPELQVNTVTLAQPIVSQYRSFNGQVVPAELTPLSFRLDGEISGILVQEGDRVKKGEVVAILDDSKQKQTLFDAQAKMELALKQFQRGKDLFSNKMISKAEHDELTANFKLAQANLGLAKSQIEYTRLRSPAAGTVAGVDKKRFENTSPGESVLSIYQDEQVYVRISLSDSVIAMLNPNRNAKKYQPSATFSGHEGSYTLNYLEHTSELHPQSQTYEFWLSMPQVDPEILPGTSVNVTVDMVAAGLSTVQGFGVPMTAIDSGLERKEFFVWKLQDGVATRAPVEVEQINS</sequence>
<dbReference type="GO" id="GO:1990281">
    <property type="term" value="C:efflux pump complex"/>
    <property type="evidence" value="ECO:0007669"/>
    <property type="project" value="TreeGrafter"/>
</dbReference>
<dbReference type="Gene3D" id="1.10.287.470">
    <property type="entry name" value="Helix hairpin bin"/>
    <property type="match status" value="1"/>
</dbReference>
<organism evidence="3 4">
    <name type="scientific">Vibrio paucivorans</name>
    <dbReference type="NCBI Taxonomy" id="2829489"/>
    <lineage>
        <taxon>Bacteria</taxon>
        <taxon>Pseudomonadati</taxon>
        <taxon>Pseudomonadota</taxon>
        <taxon>Gammaproteobacteria</taxon>
        <taxon>Vibrionales</taxon>
        <taxon>Vibrionaceae</taxon>
        <taxon>Vibrio</taxon>
    </lineage>
</organism>
<dbReference type="RefSeq" id="WP_265688140.1">
    <property type="nucleotide sequence ID" value="NZ_JAKRRX010000074.1"/>
</dbReference>
<dbReference type="Gene3D" id="2.40.50.100">
    <property type="match status" value="1"/>
</dbReference>
<feature type="chain" id="PRO_5040881863" evidence="2">
    <location>
        <begin position="24"/>
        <end position="323"/>
    </location>
</feature>
<dbReference type="InterPro" id="IPR006143">
    <property type="entry name" value="RND_pump_MFP"/>
</dbReference>
<dbReference type="GO" id="GO:0015562">
    <property type="term" value="F:efflux transmembrane transporter activity"/>
    <property type="evidence" value="ECO:0007669"/>
    <property type="project" value="TreeGrafter"/>
</dbReference>
<dbReference type="NCBIfam" id="TIGR01730">
    <property type="entry name" value="RND_mfp"/>
    <property type="match status" value="1"/>
</dbReference>